<dbReference type="InterPro" id="IPR036567">
    <property type="entry name" value="RHF-like"/>
</dbReference>
<dbReference type="AlphaFoldDB" id="A0A9W6GL13"/>
<dbReference type="CDD" id="cd00552">
    <property type="entry name" value="RaiA"/>
    <property type="match status" value="1"/>
</dbReference>
<comment type="caution">
    <text evidence="5">The sequence shown here is derived from an EMBL/GenBank/DDBJ whole genome shotgun (WGS) entry which is preliminary data.</text>
</comment>
<dbReference type="InterPro" id="IPR050574">
    <property type="entry name" value="HPF/YfiA_ribosome-assoc"/>
</dbReference>
<dbReference type="GO" id="GO:0045900">
    <property type="term" value="P:negative regulation of translational elongation"/>
    <property type="evidence" value="ECO:0007669"/>
    <property type="project" value="TreeGrafter"/>
</dbReference>
<dbReference type="Proteomes" id="UP001144471">
    <property type="component" value="Unassembled WGS sequence"/>
</dbReference>
<gene>
    <name evidence="3" type="primary">hpf</name>
    <name evidence="5" type="ORF">PM10SUCC1_16810</name>
</gene>
<feature type="domain" description="Sigma 54 modulation/S30EA ribosomal protein C-terminal" evidence="4">
    <location>
        <begin position="125"/>
        <end position="174"/>
    </location>
</feature>
<evidence type="ECO:0000256" key="2">
    <source>
        <dbReference type="ARBA" id="ARBA00022845"/>
    </source>
</evidence>
<organism evidence="5 6">
    <name type="scientific">Propionigenium maris DSM 9537</name>
    <dbReference type="NCBI Taxonomy" id="1123000"/>
    <lineage>
        <taxon>Bacteria</taxon>
        <taxon>Fusobacteriati</taxon>
        <taxon>Fusobacteriota</taxon>
        <taxon>Fusobacteriia</taxon>
        <taxon>Fusobacteriales</taxon>
        <taxon>Fusobacteriaceae</taxon>
        <taxon>Propionigenium</taxon>
    </lineage>
</organism>
<dbReference type="Pfam" id="PF02482">
    <property type="entry name" value="Ribosomal_S30AE"/>
    <property type="match status" value="1"/>
</dbReference>
<evidence type="ECO:0000259" key="4">
    <source>
        <dbReference type="Pfam" id="PF16321"/>
    </source>
</evidence>
<reference evidence="5" key="1">
    <citation type="submission" date="2022-12" db="EMBL/GenBank/DDBJ databases">
        <title>Reference genome sequencing for broad-spectrum identification of bacterial and archaeal isolates by mass spectrometry.</title>
        <authorList>
            <person name="Sekiguchi Y."/>
            <person name="Tourlousse D.M."/>
        </authorList>
    </citation>
    <scope>NUCLEOTIDE SEQUENCE</scope>
    <source>
        <strain evidence="5">10succ1</strain>
    </source>
</reference>
<dbReference type="GO" id="GO:0022627">
    <property type="term" value="C:cytosolic small ribosomal subunit"/>
    <property type="evidence" value="ECO:0007669"/>
    <property type="project" value="TreeGrafter"/>
</dbReference>
<protein>
    <recommendedName>
        <fullName evidence="3">Ribosome hibernation promoting factor</fullName>
        <shortName evidence="3">HPF</shortName>
    </recommendedName>
</protein>
<keyword evidence="2 3" id="KW-0810">Translation regulation</keyword>
<dbReference type="GO" id="GO:0043024">
    <property type="term" value="F:ribosomal small subunit binding"/>
    <property type="evidence" value="ECO:0007669"/>
    <property type="project" value="TreeGrafter"/>
</dbReference>
<comment type="subcellular location">
    <subcellularLocation>
        <location evidence="3">Cytoplasm</location>
    </subcellularLocation>
</comment>
<comment type="subunit">
    <text evidence="3">Interacts with 100S ribosomes.</text>
</comment>
<dbReference type="InterPro" id="IPR034694">
    <property type="entry name" value="HPF_long/plastid"/>
</dbReference>
<evidence type="ECO:0000256" key="1">
    <source>
        <dbReference type="ARBA" id="ARBA00022490"/>
    </source>
</evidence>
<proteinExistence type="inferred from homology"/>
<dbReference type="NCBIfam" id="TIGR00741">
    <property type="entry name" value="yfiA"/>
    <property type="match status" value="1"/>
</dbReference>
<dbReference type="SUPFAM" id="SSF69754">
    <property type="entry name" value="Ribosome binding protein Y (YfiA homologue)"/>
    <property type="match status" value="1"/>
</dbReference>
<evidence type="ECO:0000313" key="5">
    <source>
        <dbReference type="EMBL" id="GLI56167.1"/>
    </source>
</evidence>
<keyword evidence="1 3" id="KW-0963">Cytoplasm</keyword>
<dbReference type="Pfam" id="PF16321">
    <property type="entry name" value="Ribosom_S30AE_C"/>
    <property type="match status" value="1"/>
</dbReference>
<evidence type="ECO:0000256" key="3">
    <source>
        <dbReference type="HAMAP-Rule" id="MF_00839"/>
    </source>
</evidence>
<comment type="function">
    <text evidence="3">Required for dimerization of active 70S ribosomes into 100S ribosomes in stationary phase; 100S ribosomes are translationally inactive and sometimes present during exponential growth.</text>
</comment>
<dbReference type="RefSeq" id="WP_281835111.1">
    <property type="nucleotide sequence ID" value="NZ_BSDY01000006.1"/>
</dbReference>
<accession>A0A9W6GL13</accession>
<sequence length="181" mass="20973">MRMIIHGRHLEVTEAIRTHAEKKVGRIKKYFNNIMEVDITLSAARLKTVPYHTADVLVYINGHKIKASSTDEDLYAAIDEVVDVLETQITKYKEKLRDDKHAGAVKKVKYNPVTKTVEKEAVRRVVETKVSPKPMDVEEAIMQLEVLNHDFYVFMNSETEEMNVVYRRRDGDYGHVEPGWK</sequence>
<dbReference type="PANTHER" id="PTHR33231:SF1">
    <property type="entry name" value="30S RIBOSOMAL PROTEIN"/>
    <property type="match status" value="1"/>
</dbReference>
<dbReference type="PANTHER" id="PTHR33231">
    <property type="entry name" value="30S RIBOSOMAL PROTEIN"/>
    <property type="match status" value="1"/>
</dbReference>
<dbReference type="InterPro" id="IPR038416">
    <property type="entry name" value="Ribosom_S30AE_C_sf"/>
</dbReference>
<dbReference type="FunFam" id="3.30.505.50:FF:000002">
    <property type="entry name" value="Ribosome hibernation promoting factor"/>
    <property type="match status" value="1"/>
</dbReference>
<dbReference type="Gene3D" id="3.30.505.50">
    <property type="entry name" value="Sigma 54 modulation/S30EA ribosomal protein, C-terminal domain"/>
    <property type="match status" value="1"/>
</dbReference>
<dbReference type="InterPro" id="IPR003489">
    <property type="entry name" value="RHF/RaiA"/>
</dbReference>
<dbReference type="HAMAP" id="MF_00839">
    <property type="entry name" value="HPF"/>
    <property type="match status" value="1"/>
</dbReference>
<comment type="similarity">
    <text evidence="3">Belongs to the HPF/YfiA ribosome-associated protein family. Long HPF subfamily.</text>
</comment>
<dbReference type="InterPro" id="IPR032528">
    <property type="entry name" value="Ribosom_S30AE_C"/>
</dbReference>
<evidence type="ECO:0000313" key="6">
    <source>
        <dbReference type="Proteomes" id="UP001144471"/>
    </source>
</evidence>
<dbReference type="Gene3D" id="3.30.160.100">
    <property type="entry name" value="Ribosome hibernation promotion factor-like"/>
    <property type="match status" value="1"/>
</dbReference>
<name>A0A9W6GL13_9FUSO</name>
<dbReference type="EMBL" id="BSDY01000006">
    <property type="protein sequence ID" value="GLI56167.1"/>
    <property type="molecule type" value="Genomic_DNA"/>
</dbReference>
<keyword evidence="6" id="KW-1185">Reference proteome</keyword>